<evidence type="ECO:0000313" key="1">
    <source>
        <dbReference type="EMBL" id="KAG9986229.1"/>
    </source>
</evidence>
<organism evidence="1 2">
    <name type="scientific">Aureobasidium melanogenum</name>
    <name type="common">Aureobasidium pullulans var. melanogenum</name>
    <dbReference type="NCBI Taxonomy" id="46634"/>
    <lineage>
        <taxon>Eukaryota</taxon>
        <taxon>Fungi</taxon>
        <taxon>Dikarya</taxon>
        <taxon>Ascomycota</taxon>
        <taxon>Pezizomycotina</taxon>
        <taxon>Dothideomycetes</taxon>
        <taxon>Dothideomycetidae</taxon>
        <taxon>Dothideales</taxon>
        <taxon>Saccotheciaceae</taxon>
        <taxon>Aureobasidium</taxon>
    </lineage>
</organism>
<dbReference type="EMBL" id="JAHFXS010000324">
    <property type="protein sequence ID" value="KAG9986229.1"/>
    <property type="molecule type" value="Genomic_DNA"/>
</dbReference>
<name>A0A9P8FY83_AURME</name>
<feature type="non-terminal residue" evidence="1">
    <location>
        <position position="110"/>
    </location>
</feature>
<proteinExistence type="predicted"/>
<comment type="caution">
    <text evidence="1">The sequence shown here is derived from an EMBL/GenBank/DDBJ whole genome shotgun (WGS) entry which is preliminary data.</text>
</comment>
<protein>
    <submittedName>
        <fullName evidence="1">Uncharacterized protein</fullName>
    </submittedName>
</protein>
<evidence type="ECO:0000313" key="2">
    <source>
        <dbReference type="Proteomes" id="UP000729357"/>
    </source>
</evidence>
<gene>
    <name evidence="1" type="ORF">KCU98_g4178</name>
</gene>
<sequence>MTPKGLPRRHPICLALVPGGQTVWDTFLRGASTVGVVNSNGAVSTLESKKSEAVQAEAGAIGKQAMETGKKSKKTKAKGKKEVQEVPGIGVRRRYYFTSNGVRISNLIVT</sequence>
<reference evidence="1" key="1">
    <citation type="journal article" date="2021" name="J Fungi (Basel)">
        <title>Virulence traits and population genomics of the black yeast Aureobasidium melanogenum.</title>
        <authorList>
            <person name="Cernosa A."/>
            <person name="Sun X."/>
            <person name="Gostincar C."/>
            <person name="Fang C."/>
            <person name="Gunde-Cimerman N."/>
            <person name="Song Z."/>
        </authorList>
    </citation>
    <scope>NUCLEOTIDE SEQUENCE</scope>
    <source>
        <strain evidence="1">EXF-9298</strain>
    </source>
</reference>
<dbReference type="AlphaFoldDB" id="A0A9P8FY83"/>
<accession>A0A9P8FY83</accession>
<keyword evidence="2" id="KW-1185">Reference proteome</keyword>
<dbReference type="Proteomes" id="UP000729357">
    <property type="component" value="Unassembled WGS sequence"/>
</dbReference>
<reference evidence="1" key="2">
    <citation type="submission" date="2021-08" db="EMBL/GenBank/DDBJ databases">
        <authorList>
            <person name="Gostincar C."/>
            <person name="Sun X."/>
            <person name="Song Z."/>
            <person name="Gunde-Cimerman N."/>
        </authorList>
    </citation>
    <scope>NUCLEOTIDE SEQUENCE</scope>
    <source>
        <strain evidence="1">EXF-9298</strain>
    </source>
</reference>